<dbReference type="GO" id="GO:1990334">
    <property type="term" value="C:Bfa1-Bub2 complex"/>
    <property type="evidence" value="ECO:0007669"/>
    <property type="project" value="InterPro"/>
</dbReference>
<feature type="region of interest" description="Disordered" evidence="1">
    <location>
        <begin position="367"/>
        <end position="559"/>
    </location>
</feature>
<dbReference type="AlphaFoldDB" id="A0A232LXH9"/>
<dbReference type="OrthoDB" id="19159at2759"/>
<feature type="region of interest" description="Disordered" evidence="1">
    <location>
        <begin position="157"/>
        <end position="183"/>
    </location>
</feature>
<feature type="compositionally biased region" description="Basic and acidic residues" evidence="1">
    <location>
        <begin position="50"/>
        <end position="63"/>
    </location>
</feature>
<feature type="region of interest" description="Disordered" evidence="1">
    <location>
        <begin position="646"/>
        <end position="701"/>
    </location>
</feature>
<feature type="region of interest" description="Disordered" evidence="1">
    <location>
        <begin position="611"/>
        <end position="634"/>
    </location>
</feature>
<feature type="compositionally biased region" description="Low complexity" evidence="1">
    <location>
        <begin position="433"/>
        <end position="461"/>
    </location>
</feature>
<dbReference type="PANTHER" id="PTHR35140:SF1">
    <property type="entry name" value="MITOTIC CHECK POINT PROTEIN BFA1"/>
    <property type="match status" value="1"/>
</dbReference>
<feature type="region of interest" description="Disordered" evidence="1">
    <location>
        <begin position="867"/>
        <end position="914"/>
    </location>
</feature>
<feature type="compositionally biased region" description="Low complexity" evidence="1">
    <location>
        <begin position="35"/>
        <end position="45"/>
    </location>
</feature>
<feature type="compositionally biased region" description="Polar residues" evidence="1">
    <location>
        <begin position="535"/>
        <end position="544"/>
    </location>
</feature>
<evidence type="ECO:0000313" key="2">
    <source>
        <dbReference type="EMBL" id="OXV08738.1"/>
    </source>
</evidence>
<dbReference type="Proteomes" id="UP000243515">
    <property type="component" value="Unassembled WGS sequence"/>
</dbReference>
<name>A0A232LXH9_9EURO</name>
<organism evidence="2 3">
    <name type="scientific">Elaphomyces granulatus</name>
    <dbReference type="NCBI Taxonomy" id="519963"/>
    <lineage>
        <taxon>Eukaryota</taxon>
        <taxon>Fungi</taxon>
        <taxon>Dikarya</taxon>
        <taxon>Ascomycota</taxon>
        <taxon>Pezizomycotina</taxon>
        <taxon>Eurotiomycetes</taxon>
        <taxon>Eurotiomycetidae</taxon>
        <taxon>Eurotiales</taxon>
        <taxon>Elaphomycetaceae</taxon>
        <taxon>Elaphomyces</taxon>
    </lineage>
</organism>
<feature type="compositionally biased region" description="Polar residues" evidence="1">
    <location>
        <begin position="500"/>
        <end position="509"/>
    </location>
</feature>
<dbReference type="InterPro" id="IPR034586">
    <property type="entry name" value="Bfa1/Byr4"/>
</dbReference>
<evidence type="ECO:0000313" key="3">
    <source>
        <dbReference type="Proteomes" id="UP000243515"/>
    </source>
</evidence>
<proteinExistence type="predicted"/>
<feature type="compositionally biased region" description="Low complexity" evidence="1">
    <location>
        <begin position="297"/>
        <end position="306"/>
    </location>
</feature>
<dbReference type="PANTHER" id="PTHR35140">
    <property type="entry name" value="MITOTIC CHECK POINT PROTEIN BFA1"/>
    <property type="match status" value="1"/>
</dbReference>
<dbReference type="GO" id="GO:0044732">
    <property type="term" value="C:mitotic spindle pole body"/>
    <property type="evidence" value="ECO:0007669"/>
    <property type="project" value="TreeGrafter"/>
</dbReference>
<feature type="region of interest" description="Disordered" evidence="1">
    <location>
        <begin position="713"/>
        <end position="763"/>
    </location>
</feature>
<reference evidence="2 3" key="1">
    <citation type="journal article" date="2015" name="Environ. Microbiol.">
        <title>Metagenome sequence of Elaphomyces granulatus from sporocarp tissue reveals Ascomycota ectomycorrhizal fingerprints of genome expansion and a Proteobacteria-rich microbiome.</title>
        <authorList>
            <person name="Quandt C.A."/>
            <person name="Kohler A."/>
            <person name="Hesse C.N."/>
            <person name="Sharpton T.J."/>
            <person name="Martin F."/>
            <person name="Spatafora J.W."/>
        </authorList>
    </citation>
    <scope>NUCLEOTIDE SEQUENCE [LARGE SCALE GENOMIC DNA]</scope>
    <source>
        <strain evidence="2 3">OSC145934</strain>
    </source>
</reference>
<feature type="compositionally biased region" description="Low complexity" evidence="1">
    <location>
        <begin position="668"/>
        <end position="685"/>
    </location>
</feature>
<feature type="compositionally biased region" description="Polar residues" evidence="1">
    <location>
        <begin position="373"/>
        <end position="395"/>
    </location>
</feature>
<evidence type="ECO:0008006" key="4">
    <source>
        <dbReference type="Google" id="ProtNLM"/>
    </source>
</evidence>
<comment type="caution">
    <text evidence="2">The sequence shown here is derived from an EMBL/GenBank/DDBJ whole genome shotgun (WGS) entry which is preliminary data.</text>
</comment>
<dbReference type="GO" id="GO:0031578">
    <property type="term" value="P:mitotic spindle orientation checkpoint signaling"/>
    <property type="evidence" value="ECO:0007669"/>
    <property type="project" value="TreeGrafter"/>
</dbReference>
<dbReference type="EMBL" id="NPHW01003916">
    <property type="protein sequence ID" value="OXV08738.1"/>
    <property type="molecule type" value="Genomic_DNA"/>
</dbReference>
<gene>
    <name evidence="2" type="ORF">Egran_03497</name>
</gene>
<feature type="region of interest" description="Disordered" evidence="1">
    <location>
        <begin position="35"/>
        <end position="64"/>
    </location>
</feature>
<feature type="compositionally biased region" description="Acidic residues" evidence="1">
    <location>
        <begin position="900"/>
        <end position="912"/>
    </location>
</feature>
<sequence>MEASNQQRHEEERIECWDDDEDLQCADGIQFRAGSAATSVTGSSVRRGRRDSISSRRSARSDLDSNFGDEDWQVLLHDNDETTTQEAIASAKSAGIPIPDNVPKSALVGGTIKRLGGWKTKKPSIDDWTEDIELSHANEELSLKNQDETTFPETLRQVGSPLTSTPTKSRDSALLRSPSASPQSITTLAHLKRYQETHDDASDLQAVPTIKIAKSRSPPISIALPASSGSQPLNRDGDDFEQDFDLPVDGVPLKLSARRDIPGTFSPNTDDFDVEWAEGIGVRFGGTNRDGRSNPGSSVSALSPTVSSCLTEDDVDGLILPDGPLDLEESMKRRREAETNRDDFFADLEIGDGDVFNSAKLSLNQNIKRKTTARTSSPPRRSATTLTFTNKTVTGVTRIPRLTGHDRSHSNLEPVSESGAPISKFRRPHSRLTSHTSHTSLPNLPASNAASPPSTPPSASNRRTLGSTASREALRSEPTTTSAQLLKAKRSMPAMGNAQPFGSTFQQRPPSRADGTGRPASSLRPKTPVDRVTNDSRLGQSRRSQVPFLPAGPSQSQSHHINVKYSRHFRRHDSDGLGEILSSHRPMPRPHTPGHNHGEFGSEALAAAAKRTVTKPTRRRNFGDGTELESFDDLPTSASIESRFVQNPAGHGAPRSLRSKLCQNQGGSPSRTETPIPSSTTPLSPRDFTPRFARDTNASRIAREQRIASMAVNTKDRESGPLVPLNANWKTQTSSRGTGATAATKHKRGKAGAPGSRPHLIKPMGTGVHEAKVVKDMHYNPKAFRWEGNENSVAEFDALCSPRSPKVAPALITNVGAMQNVQVVGGMVFDPQQMCWLKLAPIQPGKSGMTMLRDDDDDVFADLDDLEDKTATSPGGRRIISNGSGHDAVISGDDRSGGESSDDSPITEEFDVGPEFIKRQRAEEEKWKRKVDKWVTNDRKQLGEGWRWAIRDLVNKTLLSEVSRLSS</sequence>
<keyword evidence="3" id="KW-1185">Reference proteome</keyword>
<accession>A0A232LXH9</accession>
<evidence type="ECO:0000256" key="1">
    <source>
        <dbReference type="SAM" id="MobiDB-lite"/>
    </source>
</evidence>
<dbReference type="GO" id="GO:0005096">
    <property type="term" value="F:GTPase activator activity"/>
    <property type="evidence" value="ECO:0007669"/>
    <property type="project" value="InterPro"/>
</dbReference>
<feature type="region of interest" description="Disordered" evidence="1">
    <location>
        <begin position="576"/>
        <end position="597"/>
    </location>
</feature>
<feature type="non-terminal residue" evidence="2">
    <location>
        <position position="967"/>
    </location>
</feature>
<feature type="region of interest" description="Disordered" evidence="1">
    <location>
        <begin position="286"/>
        <end position="306"/>
    </location>
</feature>
<protein>
    <recommendedName>
        <fullName evidence="4">Cytokinesis regulator</fullName>
    </recommendedName>
</protein>